<accession>A0A319F2Q1</accession>
<sequence length="393" mass="44170">MPESEVLVHISAPSTVSNDAHYRAQVEAILGFQPFSRQLITLRSDDGDQIPDPAPGPVHSPRRLNVSHGQEQHNTRPYIFKSPNNTPASPVLRQIHYDKDSLQTPLSVIPDSQPERPPPDPQDLQEIEAPRSSPVPRTSIYTNGTPVVKRSRLHSPSSVAPKSQNKVSCLDEHPNSGNPPNDDKAVSLPSTSAHDDDNPANYNIPPTRDPSSLPMEIRPRSPPISSDRFVTHVTPTLAMLATRLKSPRTYNPIKQTRELDNLERGYWYVRLNLEIHAPNEQPKPPNLIPMTWDMTFFTRFWTFLSEFIAKEGRAGWGVWCILEDAEATASASETVTLFPRDPGHIKPVTLKVYAWGEIASHVYLLLFLASERHIRKMGLQWRDSADEVVIQMP</sequence>
<feature type="region of interest" description="Disordered" evidence="1">
    <location>
        <begin position="44"/>
        <end position="90"/>
    </location>
</feature>
<keyword evidence="3" id="KW-1185">Reference proteome</keyword>
<evidence type="ECO:0000256" key="1">
    <source>
        <dbReference type="SAM" id="MobiDB-lite"/>
    </source>
</evidence>
<feature type="compositionally biased region" description="Polar residues" evidence="1">
    <location>
        <begin position="135"/>
        <end position="145"/>
    </location>
</feature>
<dbReference type="EMBL" id="KZ826326">
    <property type="protein sequence ID" value="PYI09649.1"/>
    <property type="molecule type" value="Genomic_DNA"/>
</dbReference>
<name>A0A319F2Q1_ASPSB</name>
<dbReference type="OrthoDB" id="5395975at2759"/>
<organism evidence="2 3">
    <name type="scientific">Aspergillus sclerotiicarbonarius (strain CBS 121057 / IBT 28362)</name>
    <dbReference type="NCBI Taxonomy" id="1448318"/>
    <lineage>
        <taxon>Eukaryota</taxon>
        <taxon>Fungi</taxon>
        <taxon>Dikarya</taxon>
        <taxon>Ascomycota</taxon>
        <taxon>Pezizomycotina</taxon>
        <taxon>Eurotiomycetes</taxon>
        <taxon>Eurotiomycetidae</taxon>
        <taxon>Eurotiales</taxon>
        <taxon>Aspergillaceae</taxon>
        <taxon>Aspergillus</taxon>
        <taxon>Aspergillus subgen. Circumdati</taxon>
    </lineage>
</organism>
<protein>
    <recommendedName>
        <fullName evidence="4">Acetamidase</fullName>
    </recommendedName>
</protein>
<evidence type="ECO:0008006" key="4">
    <source>
        <dbReference type="Google" id="ProtNLM"/>
    </source>
</evidence>
<proteinExistence type="predicted"/>
<dbReference type="VEuPathDB" id="FungiDB:BO78DRAFT_394829"/>
<dbReference type="STRING" id="1448318.A0A319F2Q1"/>
<feature type="region of interest" description="Disordered" evidence="1">
    <location>
        <begin position="104"/>
        <end position="228"/>
    </location>
</feature>
<dbReference type="Proteomes" id="UP000248423">
    <property type="component" value="Unassembled WGS sequence"/>
</dbReference>
<dbReference type="AlphaFoldDB" id="A0A319F2Q1"/>
<gene>
    <name evidence="2" type="ORF">BO78DRAFT_394829</name>
</gene>
<evidence type="ECO:0000313" key="2">
    <source>
        <dbReference type="EMBL" id="PYI09649.1"/>
    </source>
</evidence>
<reference evidence="2 3" key="1">
    <citation type="submission" date="2018-02" db="EMBL/GenBank/DDBJ databases">
        <title>The genomes of Aspergillus section Nigri reveals drivers in fungal speciation.</title>
        <authorList>
            <consortium name="DOE Joint Genome Institute"/>
            <person name="Vesth T.C."/>
            <person name="Nybo J."/>
            <person name="Theobald S."/>
            <person name="Brandl J."/>
            <person name="Frisvad J.C."/>
            <person name="Nielsen K.F."/>
            <person name="Lyhne E.K."/>
            <person name="Kogle M.E."/>
            <person name="Kuo A."/>
            <person name="Riley R."/>
            <person name="Clum A."/>
            <person name="Nolan M."/>
            <person name="Lipzen A."/>
            <person name="Salamov A."/>
            <person name="Henrissat B."/>
            <person name="Wiebenga A."/>
            <person name="De vries R.P."/>
            <person name="Grigoriev I.V."/>
            <person name="Mortensen U.H."/>
            <person name="Andersen M.R."/>
            <person name="Baker S.E."/>
        </authorList>
    </citation>
    <scope>NUCLEOTIDE SEQUENCE [LARGE SCALE GENOMIC DNA]</scope>
    <source>
        <strain evidence="2 3">CBS 121057</strain>
    </source>
</reference>
<evidence type="ECO:0000313" key="3">
    <source>
        <dbReference type="Proteomes" id="UP000248423"/>
    </source>
</evidence>
<feature type="compositionally biased region" description="Polar residues" evidence="1">
    <location>
        <begin position="154"/>
        <end position="167"/>
    </location>
</feature>